<dbReference type="EMBL" id="OJIN01000007">
    <property type="protein sequence ID" value="SPD71795.1"/>
    <property type="molecule type" value="Genomic_DNA"/>
</dbReference>
<name>A0A445MQQ3_9BACT</name>
<protein>
    <submittedName>
        <fullName evidence="1">Uncharacterized protein</fullName>
    </submittedName>
</protein>
<organism evidence="1">
    <name type="scientific">uncultured Desulfobacterium sp</name>
    <dbReference type="NCBI Taxonomy" id="201089"/>
    <lineage>
        <taxon>Bacteria</taxon>
        <taxon>Pseudomonadati</taxon>
        <taxon>Thermodesulfobacteriota</taxon>
        <taxon>Desulfobacteria</taxon>
        <taxon>Desulfobacterales</taxon>
        <taxon>Desulfobacteriaceae</taxon>
        <taxon>Desulfobacterium</taxon>
        <taxon>environmental samples</taxon>
    </lineage>
</organism>
<evidence type="ECO:0000313" key="1">
    <source>
        <dbReference type="EMBL" id="SPD71795.1"/>
    </source>
</evidence>
<sequence>MELVYTNPKLTAKESQVIVRRKSYEKARRCFLVNGIVPILPPPAFSAPILIETPAFYWDDPQVTILSDDLRAQFVETPDFTPVVLSSDQPWGAAM</sequence>
<gene>
    <name evidence="1" type="ORF">PITCH_A1040009</name>
</gene>
<dbReference type="AlphaFoldDB" id="A0A445MQQ3"/>
<reference evidence="1" key="1">
    <citation type="submission" date="2018-01" db="EMBL/GenBank/DDBJ databases">
        <authorList>
            <person name="Regsiter A."/>
            <person name="William W."/>
        </authorList>
    </citation>
    <scope>NUCLEOTIDE SEQUENCE</scope>
    <source>
        <strain evidence="1">TRIP AH-1</strain>
    </source>
</reference>
<proteinExistence type="predicted"/>
<accession>A0A445MQQ3</accession>